<dbReference type="EMBL" id="CP024201">
    <property type="protein sequence ID" value="ATQ43637.1"/>
    <property type="molecule type" value="Genomic_DNA"/>
</dbReference>
<dbReference type="InterPro" id="IPR036249">
    <property type="entry name" value="Thioredoxin-like_sf"/>
</dbReference>
<proteinExistence type="predicted"/>
<gene>
    <name evidence="3" type="ORF">CSW64_15155</name>
</gene>
<dbReference type="SUPFAM" id="SSF47616">
    <property type="entry name" value="GST C-terminal domain-like"/>
    <property type="match status" value="1"/>
</dbReference>
<feature type="domain" description="GST N-terminal" evidence="1">
    <location>
        <begin position="1"/>
        <end position="81"/>
    </location>
</feature>
<evidence type="ECO:0000313" key="4">
    <source>
        <dbReference type="Proteomes" id="UP000228945"/>
    </source>
</evidence>
<dbReference type="PROSITE" id="PS50404">
    <property type="entry name" value="GST_NTER"/>
    <property type="match status" value="1"/>
</dbReference>
<dbReference type="CDD" id="cd03188">
    <property type="entry name" value="GST_C_Beta"/>
    <property type="match status" value="1"/>
</dbReference>
<dbReference type="Gene3D" id="1.20.1050.10">
    <property type="match status" value="1"/>
</dbReference>
<feature type="domain" description="GST C-terminal" evidence="2">
    <location>
        <begin position="87"/>
        <end position="201"/>
    </location>
</feature>
<dbReference type="AlphaFoldDB" id="A0A2D2B0C4"/>
<accession>A0A2D2B0C4</accession>
<dbReference type="CDD" id="cd03057">
    <property type="entry name" value="GST_N_Beta"/>
    <property type="match status" value="1"/>
</dbReference>
<dbReference type="SFLD" id="SFLDS00019">
    <property type="entry name" value="Glutathione_Transferase_(cytos"/>
    <property type="match status" value="1"/>
</dbReference>
<evidence type="ECO:0000259" key="1">
    <source>
        <dbReference type="PROSITE" id="PS50404"/>
    </source>
</evidence>
<protein>
    <submittedName>
        <fullName evidence="3">Glutathione transferase GstA</fullName>
    </submittedName>
</protein>
<dbReference type="InterPro" id="IPR004045">
    <property type="entry name" value="Glutathione_S-Trfase_N"/>
</dbReference>
<dbReference type="InterPro" id="IPR004046">
    <property type="entry name" value="GST_C"/>
</dbReference>
<dbReference type="PANTHER" id="PTHR44051">
    <property type="entry name" value="GLUTATHIONE S-TRANSFERASE-RELATED"/>
    <property type="match status" value="1"/>
</dbReference>
<sequence length="201" mass="22116">MKLFYLPSACSLSPHIVLREAGLAFELDRIDLATRRTEGGEDYRRINPMGYVPALRLDDGQVLTEGAAIVQYIADAYPDRNLAPRPGTVERARVQAWLNFIAAELHKAFTPLFRPDVTDEGRAVAIAEVGRRFDVIEAELSDGRPYLVGGDFGVADAYLFVVARWAIPRGVGLDGWPRLKALVERIGERPTVQVALAAEAA</sequence>
<keyword evidence="3" id="KW-0808">Transferase</keyword>
<dbReference type="Proteomes" id="UP000228945">
    <property type="component" value="Chromosome"/>
</dbReference>
<dbReference type="KEGG" id="cmb:CSW64_15155"/>
<name>A0A2D2B0C4_9CAUL</name>
<dbReference type="SFLD" id="SFLDG01150">
    <property type="entry name" value="Main.1:_Beta-like"/>
    <property type="match status" value="1"/>
</dbReference>
<dbReference type="InterPro" id="IPR036282">
    <property type="entry name" value="Glutathione-S-Trfase_C_sf"/>
</dbReference>
<dbReference type="Gene3D" id="3.40.30.10">
    <property type="entry name" value="Glutaredoxin"/>
    <property type="match status" value="1"/>
</dbReference>
<dbReference type="SUPFAM" id="SSF52833">
    <property type="entry name" value="Thioredoxin-like"/>
    <property type="match status" value="1"/>
</dbReference>
<dbReference type="PROSITE" id="PS50405">
    <property type="entry name" value="GST_CTER"/>
    <property type="match status" value="1"/>
</dbReference>
<keyword evidence="4" id="KW-1185">Reference proteome</keyword>
<evidence type="ECO:0000259" key="2">
    <source>
        <dbReference type="PROSITE" id="PS50405"/>
    </source>
</evidence>
<dbReference type="GO" id="GO:0016740">
    <property type="term" value="F:transferase activity"/>
    <property type="evidence" value="ECO:0007669"/>
    <property type="project" value="UniProtKB-KW"/>
</dbReference>
<dbReference type="NCBIfam" id="NF007831">
    <property type="entry name" value="PRK10542.1"/>
    <property type="match status" value="1"/>
</dbReference>
<dbReference type="InterPro" id="IPR010987">
    <property type="entry name" value="Glutathione-S-Trfase_C-like"/>
</dbReference>
<dbReference type="Pfam" id="PF13409">
    <property type="entry name" value="GST_N_2"/>
    <property type="match status" value="1"/>
</dbReference>
<dbReference type="RefSeq" id="WP_099622886.1">
    <property type="nucleotide sequence ID" value="NZ_CP024201.1"/>
</dbReference>
<dbReference type="Pfam" id="PF00043">
    <property type="entry name" value="GST_C"/>
    <property type="match status" value="1"/>
</dbReference>
<dbReference type="SFLD" id="SFLDG00358">
    <property type="entry name" value="Main_(cytGST)"/>
    <property type="match status" value="1"/>
</dbReference>
<dbReference type="InterPro" id="IPR040079">
    <property type="entry name" value="Glutathione_S-Trfase"/>
</dbReference>
<reference evidence="3 4" key="1">
    <citation type="submission" date="2017-10" db="EMBL/GenBank/DDBJ databases">
        <title>Genome sequence of Caulobacter mirabilis FWC38.</title>
        <authorList>
            <person name="Fiebig A."/>
            <person name="Crosson S."/>
        </authorList>
    </citation>
    <scope>NUCLEOTIDE SEQUENCE [LARGE SCALE GENOMIC DNA]</scope>
    <source>
        <strain evidence="3 4">FWC 38</strain>
    </source>
</reference>
<organism evidence="3 4">
    <name type="scientific">Caulobacter mirabilis</name>
    <dbReference type="NCBI Taxonomy" id="69666"/>
    <lineage>
        <taxon>Bacteria</taxon>
        <taxon>Pseudomonadati</taxon>
        <taxon>Pseudomonadota</taxon>
        <taxon>Alphaproteobacteria</taxon>
        <taxon>Caulobacterales</taxon>
        <taxon>Caulobacteraceae</taxon>
        <taxon>Caulobacter</taxon>
    </lineage>
</organism>
<evidence type="ECO:0000313" key="3">
    <source>
        <dbReference type="EMBL" id="ATQ43637.1"/>
    </source>
</evidence>
<dbReference type="PANTHER" id="PTHR44051:SF8">
    <property type="entry name" value="GLUTATHIONE S-TRANSFERASE GSTA"/>
    <property type="match status" value="1"/>
</dbReference>
<dbReference type="OrthoDB" id="7583243at2"/>